<reference evidence="2" key="1">
    <citation type="submission" date="2025-08" db="UniProtKB">
        <authorList>
            <consortium name="Ensembl"/>
        </authorList>
    </citation>
    <scope>IDENTIFICATION</scope>
</reference>
<dbReference type="GO" id="GO:0005634">
    <property type="term" value="C:nucleus"/>
    <property type="evidence" value="ECO:0007669"/>
    <property type="project" value="InterPro"/>
</dbReference>
<reference evidence="2" key="2">
    <citation type="submission" date="2025-09" db="UniProtKB">
        <authorList>
            <consortium name="Ensembl"/>
        </authorList>
    </citation>
    <scope>IDENTIFICATION</scope>
</reference>
<accession>A0A8C5P256</accession>
<dbReference type="PANTHER" id="PTHR46386:SF1">
    <property type="entry name" value="NUCLEAR BODY PROTEIN SP140-LIKE PROTEIN"/>
    <property type="match status" value="1"/>
</dbReference>
<keyword evidence="3" id="KW-1185">Reference proteome</keyword>
<protein>
    <recommendedName>
        <fullName evidence="1">HSR domain-containing protein</fullName>
    </recommendedName>
</protein>
<evidence type="ECO:0000259" key="1">
    <source>
        <dbReference type="PROSITE" id="PS51414"/>
    </source>
</evidence>
<dbReference type="PROSITE" id="PS51414">
    <property type="entry name" value="HSR"/>
    <property type="match status" value="1"/>
</dbReference>
<organism evidence="2 3">
    <name type="scientific">Jaculus jaculus</name>
    <name type="common">Lesser Egyptian jerboa</name>
    <dbReference type="NCBI Taxonomy" id="51337"/>
    <lineage>
        <taxon>Eukaryota</taxon>
        <taxon>Metazoa</taxon>
        <taxon>Chordata</taxon>
        <taxon>Craniata</taxon>
        <taxon>Vertebrata</taxon>
        <taxon>Euteleostomi</taxon>
        <taxon>Mammalia</taxon>
        <taxon>Eutheria</taxon>
        <taxon>Euarchontoglires</taxon>
        <taxon>Glires</taxon>
        <taxon>Rodentia</taxon>
        <taxon>Myomorpha</taxon>
        <taxon>Dipodoidea</taxon>
        <taxon>Dipodidae</taxon>
        <taxon>Dipodinae</taxon>
        <taxon>Jaculus</taxon>
    </lineage>
</organism>
<dbReference type="Proteomes" id="UP000694385">
    <property type="component" value="Unassembled WGS sequence"/>
</dbReference>
<proteinExistence type="predicted"/>
<feature type="domain" description="HSR" evidence="1">
    <location>
        <begin position="1"/>
        <end position="82"/>
    </location>
</feature>
<dbReference type="Ensembl" id="ENSJJAT00000023978.1">
    <property type="protein sequence ID" value="ENSJJAP00000017458.1"/>
    <property type="gene ID" value="ENSJJAG00000018998.1"/>
</dbReference>
<dbReference type="GO" id="GO:0000981">
    <property type="term" value="F:DNA-binding transcription factor activity, RNA polymerase II-specific"/>
    <property type="evidence" value="ECO:0007669"/>
    <property type="project" value="TreeGrafter"/>
</dbReference>
<dbReference type="AlphaFoldDB" id="A0A8C5P256"/>
<dbReference type="InterPro" id="IPR004865">
    <property type="entry name" value="HSR_dom"/>
</dbReference>
<dbReference type="PANTHER" id="PTHR46386">
    <property type="entry name" value="NUCLEAR BODY PROTEIN SP140"/>
    <property type="match status" value="1"/>
</dbReference>
<evidence type="ECO:0000313" key="2">
    <source>
        <dbReference type="Ensembl" id="ENSJJAP00000017458.1"/>
    </source>
</evidence>
<name>A0A8C5P256_JACJA</name>
<sequence length="82" mass="9619">IFKHFRKNKVEIASAISEPFPFFMSLRDHDFISEQTFEVTCKDRVSVKKEAYEVLSKLEKTFDPSLLKVLFSRANLMAYPDL</sequence>
<dbReference type="InterPro" id="IPR043563">
    <property type="entry name" value="Sp110/Sp140/Sp140L-like"/>
</dbReference>
<dbReference type="Pfam" id="PF03172">
    <property type="entry name" value="HSR"/>
    <property type="match status" value="1"/>
</dbReference>
<dbReference type="GeneTree" id="ENSGT00940000162129"/>
<evidence type="ECO:0000313" key="3">
    <source>
        <dbReference type="Proteomes" id="UP000694385"/>
    </source>
</evidence>